<reference evidence="1 2" key="1">
    <citation type="submission" date="2020-01" db="EMBL/GenBank/DDBJ databases">
        <authorList>
            <person name="Kim M.K."/>
        </authorList>
    </citation>
    <scope>NUCLEOTIDE SEQUENCE [LARGE SCALE GENOMIC DNA]</scope>
    <source>
        <strain evidence="1 2">172606-1</strain>
    </source>
</reference>
<accession>A0A6C0GWN9</accession>
<sequence>MSSCADVAAILSFNKKAICIGHQTGGGYQRNHSGLIPETTMPPFNFTISVPLQKSVYHVDSSKNIGTGTIPDFEVNQTINDMLEGKDIAKQTAIEL</sequence>
<evidence type="ECO:0000313" key="2">
    <source>
        <dbReference type="Proteomes" id="UP000480178"/>
    </source>
</evidence>
<gene>
    <name evidence="1" type="ORF">GXP67_36475</name>
</gene>
<evidence type="ECO:0000313" key="1">
    <source>
        <dbReference type="EMBL" id="QHT71772.1"/>
    </source>
</evidence>
<dbReference type="AlphaFoldDB" id="A0A6C0GWN9"/>
<dbReference type="Gene3D" id="3.90.226.10">
    <property type="entry name" value="2-enoyl-CoA Hydratase, Chain A, domain 1"/>
    <property type="match status" value="1"/>
</dbReference>
<dbReference type="KEGG" id="rhoz:GXP67_36475"/>
<organism evidence="1 2">
    <name type="scientific">Rhodocytophaga rosea</name>
    <dbReference type="NCBI Taxonomy" id="2704465"/>
    <lineage>
        <taxon>Bacteria</taxon>
        <taxon>Pseudomonadati</taxon>
        <taxon>Bacteroidota</taxon>
        <taxon>Cytophagia</taxon>
        <taxon>Cytophagales</taxon>
        <taxon>Rhodocytophagaceae</taxon>
        <taxon>Rhodocytophaga</taxon>
    </lineage>
</organism>
<dbReference type="Proteomes" id="UP000480178">
    <property type="component" value="Chromosome"/>
</dbReference>
<dbReference type="SUPFAM" id="SSF52096">
    <property type="entry name" value="ClpP/crotonase"/>
    <property type="match status" value="1"/>
</dbReference>
<dbReference type="InterPro" id="IPR029045">
    <property type="entry name" value="ClpP/crotonase-like_dom_sf"/>
</dbReference>
<dbReference type="EMBL" id="CP048222">
    <property type="protein sequence ID" value="QHT71772.1"/>
    <property type="molecule type" value="Genomic_DNA"/>
</dbReference>
<proteinExistence type="predicted"/>
<protein>
    <recommendedName>
        <fullName evidence="3">Tail specific protease domain-containing protein</fullName>
    </recommendedName>
</protein>
<dbReference type="RefSeq" id="WP_162447692.1">
    <property type="nucleotide sequence ID" value="NZ_CP048222.1"/>
</dbReference>
<keyword evidence="2" id="KW-1185">Reference proteome</keyword>
<name>A0A6C0GWN9_9BACT</name>
<evidence type="ECO:0008006" key="3">
    <source>
        <dbReference type="Google" id="ProtNLM"/>
    </source>
</evidence>